<proteinExistence type="predicted"/>
<dbReference type="Proteomes" id="UP000217790">
    <property type="component" value="Unassembled WGS sequence"/>
</dbReference>
<keyword evidence="1" id="KW-0812">Transmembrane</keyword>
<accession>A0A2H3D000</accession>
<feature type="chain" id="PRO_5013628527" evidence="2">
    <location>
        <begin position="20"/>
        <end position="353"/>
    </location>
</feature>
<dbReference type="EMBL" id="KZ293679">
    <property type="protein sequence ID" value="PBK87400.1"/>
    <property type="molecule type" value="Genomic_DNA"/>
</dbReference>
<name>A0A2H3D000_ARMGA</name>
<protein>
    <submittedName>
        <fullName evidence="3">Uncharacterized protein</fullName>
    </submittedName>
</protein>
<sequence>MLVAIVAALVLFLAGLLHGNCPFRTSVRIRVAFIGCISALVYGLLIVRCNETEVSSVVHHGTGVNQDAHLGGHGSFADVLQRIDEQAIELYDKAQEDEVWGNLVRARKGNRWSLRIAYLYPSTPQLEHAHPIFATIISELFDVVKQQMNAMKQLDGLLADAGELYSDITMWIVRAEIAVRTDEGSLSQEEHYLQSMLLSTYLPALENRITLAEEAHREIWELSRTTRQLFLTASEAVLALQDNENGLCMICSTLGLGNGRNYGRDRSLQVIGGFQKDLREQWKEMMEIATQLHDLMFALKGCIYIGTDWKDEKAIQHFRSNMDTFRQGMEALGLVVDEAFLSLSESDGHSSGE</sequence>
<dbReference type="InParanoid" id="A0A2H3D000"/>
<keyword evidence="1" id="KW-1133">Transmembrane helix</keyword>
<dbReference type="AlphaFoldDB" id="A0A2H3D000"/>
<keyword evidence="1" id="KW-0472">Membrane</keyword>
<keyword evidence="2" id="KW-0732">Signal</keyword>
<evidence type="ECO:0000256" key="1">
    <source>
        <dbReference type="SAM" id="Phobius"/>
    </source>
</evidence>
<gene>
    <name evidence="3" type="ORF">ARMGADRAFT_1034954</name>
</gene>
<keyword evidence="4" id="KW-1185">Reference proteome</keyword>
<feature type="transmembrane region" description="Helical" evidence="1">
    <location>
        <begin position="29"/>
        <end position="47"/>
    </location>
</feature>
<reference evidence="4" key="1">
    <citation type="journal article" date="2017" name="Nat. Ecol. Evol.">
        <title>Genome expansion and lineage-specific genetic innovations in the forest pathogenic fungi Armillaria.</title>
        <authorList>
            <person name="Sipos G."/>
            <person name="Prasanna A.N."/>
            <person name="Walter M.C."/>
            <person name="O'Connor E."/>
            <person name="Balint B."/>
            <person name="Krizsan K."/>
            <person name="Kiss B."/>
            <person name="Hess J."/>
            <person name="Varga T."/>
            <person name="Slot J."/>
            <person name="Riley R."/>
            <person name="Boka B."/>
            <person name="Rigling D."/>
            <person name="Barry K."/>
            <person name="Lee J."/>
            <person name="Mihaltcheva S."/>
            <person name="LaButti K."/>
            <person name="Lipzen A."/>
            <person name="Waldron R."/>
            <person name="Moloney N.M."/>
            <person name="Sperisen C."/>
            <person name="Kredics L."/>
            <person name="Vagvoelgyi C."/>
            <person name="Patrignani A."/>
            <person name="Fitzpatrick D."/>
            <person name="Nagy I."/>
            <person name="Doyle S."/>
            <person name="Anderson J.B."/>
            <person name="Grigoriev I.V."/>
            <person name="Gueldener U."/>
            <person name="Muensterkoetter M."/>
            <person name="Nagy L.G."/>
        </authorList>
    </citation>
    <scope>NUCLEOTIDE SEQUENCE [LARGE SCALE GENOMIC DNA]</scope>
    <source>
        <strain evidence="4">Ar21-2</strain>
    </source>
</reference>
<evidence type="ECO:0000313" key="4">
    <source>
        <dbReference type="Proteomes" id="UP000217790"/>
    </source>
</evidence>
<feature type="signal peptide" evidence="2">
    <location>
        <begin position="1"/>
        <end position="19"/>
    </location>
</feature>
<evidence type="ECO:0000256" key="2">
    <source>
        <dbReference type="SAM" id="SignalP"/>
    </source>
</evidence>
<organism evidence="3 4">
    <name type="scientific">Armillaria gallica</name>
    <name type="common">Bulbous honey fungus</name>
    <name type="synonym">Armillaria bulbosa</name>
    <dbReference type="NCBI Taxonomy" id="47427"/>
    <lineage>
        <taxon>Eukaryota</taxon>
        <taxon>Fungi</taxon>
        <taxon>Dikarya</taxon>
        <taxon>Basidiomycota</taxon>
        <taxon>Agaricomycotina</taxon>
        <taxon>Agaricomycetes</taxon>
        <taxon>Agaricomycetidae</taxon>
        <taxon>Agaricales</taxon>
        <taxon>Marasmiineae</taxon>
        <taxon>Physalacriaceae</taxon>
        <taxon>Armillaria</taxon>
    </lineage>
</organism>
<evidence type="ECO:0000313" key="3">
    <source>
        <dbReference type="EMBL" id="PBK87400.1"/>
    </source>
</evidence>